<evidence type="ECO:0000259" key="11">
    <source>
        <dbReference type="Pfam" id="PF18317"/>
    </source>
</evidence>
<comment type="function">
    <text evidence="8">Involved in the biosynthesis of the chorismate, which leads to the biosynthesis of aromatic amino acids. Catalyzes the reversible NADPH linked reduction of 3-dehydroshikimate (DHSA) to yield shikimate (SA).</text>
</comment>
<evidence type="ECO:0000256" key="3">
    <source>
        <dbReference type="ARBA" id="ARBA00022605"/>
    </source>
</evidence>
<dbReference type="UniPathway" id="UPA00053">
    <property type="reaction ID" value="UER00087"/>
</dbReference>
<feature type="binding site" evidence="8">
    <location>
        <position position="254"/>
    </location>
    <ligand>
        <name>shikimate</name>
        <dbReference type="ChEBI" id="CHEBI:36208"/>
    </ligand>
</feature>
<dbReference type="Pfam" id="PF08501">
    <property type="entry name" value="Shikimate_dh_N"/>
    <property type="match status" value="1"/>
</dbReference>
<keyword evidence="3 8" id="KW-0028">Amino-acid biosynthesis</keyword>
<dbReference type="InterPro" id="IPR013708">
    <property type="entry name" value="Shikimate_DH-bd_N"/>
</dbReference>
<evidence type="ECO:0000259" key="9">
    <source>
        <dbReference type="Pfam" id="PF01488"/>
    </source>
</evidence>
<dbReference type="NCBIfam" id="TIGR00507">
    <property type="entry name" value="aroE"/>
    <property type="match status" value="1"/>
</dbReference>
<dbReference type="HAMAP" id="MF_00222">
    <property type="entry name" value="Shikimate_DH_AroE"/>
    <property type="match status" value="1"/>
</dbReference>
<dbReference type="OrthoDB" id="9792692at2"/>
<evidence type="ECO:0000256" key="5">
    <source>
        <dbReference type="ARBA" id="ARBA00023002"/>
    </source>
</evidence>
<evidence type="ECO:0000313" key="13">
    <source>
        <dbReference type="Proteomes" id="UP000229498"/>
    </source>
</evidence>
<dbReference type="PANTHER" id="PTHR21089">
    <property type="entry name" value="SHIKIMATE DEHYDROGENASE"/>
    <property type="match status" value="1"/>
</dbReference>
<comment type="similarity">
    <text evidence="8">Belongs to the shikimate dehydrogenase family.</text>
</comment>
<dbReference type="RefSeq" id="WP_109792676.1">
    <property type="nucleotide sequence ID" value="NZ_PHIG01000025.1"/>
</dbReference>
<dbReference type="GO" id="GO:0004764">
    <property type="term" value="F:shikimate 3-dehydrogenase (NADP+) activity"/>
    <property type="evidence" value="ECO:0007669"/>
    <property type="project" value="UniProtKB-UniRule"/>
</dbReference>
<evidence type="ECO:0000313" key="12">
    <source>
        <dbReference type="EMBL" id="PJK30576.1"/>
    </source>
</evidence>
<dbReference type="Gene3D" id="3.40.50.720">
    <property type="entry name" value="NAD(P)-binding Rossmann-like Domain"/>
    <property type="match status" value="1"/>
</dbReference>
<dbReference type="SUPFAM" id="SSF51735">
    <property type="entry name" value="NAD(P)-binding Rossmann-fold domains"/>
    <property type="match status" value="1"/>
</dbReference>
<dbReference type="InterPro" id="IPR041121">
    <property type="entry name" value="SDH_C"/>
</dbReference>
<feature type="binding site" evidence="8">
    <location>
        <position position="95"/>
    </location>
    <ligand>
        <name>shikimate</name>
        <dbReference type="ChEBI" id="CHEBI:36208"/>
    </ligand>
</feature>
<dbReference type="EC" id="1.1.1.25" evidence="2 8"/>
<organism evidence="12 13">
    <name type="scientific">Minwuia thermotolerans</name>
    <dbReference type="NCBI Taxonomy" id="2056226"/>
    <lineage>
        <taxon>Bacteria</taxon>
        <taxon>Pseudomonadati</taxon>
        <taxon>Pseudomonadota</taxon>
        <taxon>Alphaproteobacteria</taxon>
        <taxon>Minwuiales</taxon>
        <taxon>Minwuiaceae</taxon>
        <taxon>Minwuia</taxon>
    </lineage>
</organism>
<gene>
    <name evidence="8" type="primary">aroE</name>
    <name evidence="12" type="ORF">CVT23_06435</name>
</gene>
<dbReference type="Pfam" id="PF01488">
    <property type="entry name" value="Shikimate_DH"/>
    <property type="match status" value="1"/>
</dbReference>
<comment type="caution">
    <text evidence="8">Lacks conserved residue(s) required for the propagation of feature annotation.</text>
</comment>
<feature type="domain" description="Quinate/shikimate 5-dehydrogenase/glutamyl-tRNA reductase" evidence="9">
    <location>
        <begin position="130"/>
        <end position="198"/>
    </location>
</feature>
<feature type="domain" description="Shikimate dehydrogenase substrate binding N-terminal" evidence="10">
    <location>
        <begin position="15"/>
        <end position="97"/>
    </location>
</feature>
<dbReference type="Pfam" id="PF18317">
    <property type="entry name" value="SDH_C"/>
    <property type="match status" value="1"/>
</dbReference>
<protein>
    <recommendedName>
        <fullName evidence="2 8">Shikimate dehydrogenase (NADP(+))</fullName>
        <shortName evidence="8">SDH</shortName>
        <ecNumber evidence="2 8">1.1.1.25</ecNumber>
    </recommendedName>
</protein>
<comment type="pathway">
    <text evidence="1 8">Metabolic intermediate biosynthesis; chorismate biosynthesis; chorismate from D-erythrose 4-phosphate and phosphoenolpyruvate: step 4/7.</text>
</comment>
<sequence>MSDGAPTGAARVAGVTGWPVEHSLSPRLHGFWLRRHGVDGVYAPFPVAAAAFETAIRGLAAAGLSGVNVTVPHKRRAFEIADELDAAARAIGAVNTLVFRDGRILGRNTDAPGFMANLRQHGVDPAVGPVTVMGAGGAARAALHALVQAGAPDIRLVNRTPESARKLAEEFGNTAITVQPYPVSQAVLSDTALLVNTTSLGMTGQAALDIDLTPLPAQAVVHDIVYVPLETPLLAAARGRGLKTVDGLGMLLHQAAPAFEAFYGVRPEVDAALRRHLLEVL</sequence>
<evidence type="ECO:0000256" key="2">
    <source>
        <dbReference type="ARBA" id="ARBA00012962"/>
    </source>
</evidence>
<dbReference type="NCBIfam" id="NF001312">
    <property type="entry name" value="PRK00258.1-4"/>
    <property type="match status" value="1"/>
</dbReference>
<dbReference type="CDD" id="cd01065">
    <property type="entry name" value="NAD_bind_Shikimate_DH"/>
    <property type="match status" value="1"/>
</dbReference>
<feature type="active site" description="Proton acceptor" evidence="8">
    <location>
        <position position="74"/>
    </location>
</feature>
<feature type="binding site" evidence="8">
    <location>
        <begin position="23"/>
        <end position="25"/>
    </location>
    <ligand>
        <name>shikimate</name>
        <dbReference type="ChEBI" id="CHEBI:36208"/>
    </ligand>
</feature>
<feature type="binding site" evidence="8">
    <location>
        <position position="110"/>
    </location>
    <ligand>
        <name>shikimate</name>
        <dbReference type="ChEBI" id="CHEBI:36208"/>
    </ligand>
</feature>
<feature type="binding site" evidence="8">
    <location>
        <position position="226"/>
    </location>
    <ligand>
        <name>shikimate</name>
        <dbReference type="ChEBI" id="CHEBI:36208"/>
    </ligand>
</feature>
<feature type="domain" description="SDH C-terminal" evidence="11">
    <location>
        <begin position="247"/>
        <end position="272"/>
    </location>
</feature>
<proteinExistence type="inferred from homology"/>
<feature type="binding site" evidence="8">
    <location>
        <position position="247"/>
    </location>
    <ligand>
        <name>NADP(+)</name>
        <dbReference type="ChEBI" id="CHEBI:58349"/>
    </ligand>
</feature>
<feature type="binding site" evidence="8">
    <location>
        <begin position="134"/>
        <end position="138"/>
    </location>
    <ligand>
        <name>NADP(+)</name>
        <dbReference type="ChEBI" id="CHEBI:58349"/>
    </ligand>
</feature>
<dbReference type="GO" id="GO:0019632">
    <property type="term" value="P:shikimate metabolic process"/>
    <property type="evidence" value="ECO:0007669"/>
    <property type="project" value="InterPro"/>
</dbReference>
<dbReference type="GO" id="GO:0005829">
    <property type="term" value="C:cytosol"/>
    <property type="evidence" value="ECO:0007669"/>
    <property type="project" value="TreeGrafter"/>
</dbReference>
<name>A0A2M9G4H6_9PROT</name>
<dbReference type="InterPro" id="IPR006151">
    <property type="entry name" value="Shikm_DH/Glu-tRNA_Rdtase"/>
</dbReference>
<dbReference type="AlphaFoldDB" id="A0A2M9G4H6"/>
<evidence type="ECO:0000256" key="6">
    <source>
        <dbReference type="ARBA" id="ARBA00023141"/>
    </source>
</evidence>
<evidence type="ECO:0000256" key="8">
    <source>
        <dbReference type="HAMAP-Rule" id="MF_00222"/>
    </source>
</evidence>
<comment type="catalytic activity">
    <reaction evidence="7 8">
        <text>shikimate + NADP(+) = 3-dehydroshikimate + NADPH + H(+)</text>
        <dbReference type="Rhea" id="RHEA:17737"/>
        <dbReference type="ChEBI" id="CHEBI:15378"/>
        <dbReference type="ChEBI" id="CHEBI:16630"/>
        <dbReference type="ChEBI" id="CHEBI:36208"/>
        <dbReference type="ChEBI" id="CHEBI:57783"/>
        <dbReference type="ChEBI" id="CHEBI:58349"/>
        <dbReference type="EC" id="1.1.1.25"/>
    </reaction>
</comment>
<feature type="binding site" evidence="8">
    <location>
        <position position="70"/>
    </location>
    <ligand>
        <name>shikimate</name>
        <dbReference type="ChEBI" id="CHEBI:36208"/>
    </ligand>
</feature>
<dbReference type="GO" id="GO:0050661">
    <property type="term" value="F:NADP binding"/>
    <property type="evidence" value="ECO:0007669"/>
    <property type="project" value="InterPro"/>
</dbReference>
<dbReference type="EMBL" id="PHIG01000025">
    <property type="protein sequence ID" value="PJK30576.1"/>
    <property type="molecule type" value="Genomic_DNA"/>
</dbReference>
<accession>A0A2M9G4H6</accession>
<dbReference type="GO" id="GO:0009423">
    <property type="term" value="P:chorismate biosynthetic process"/>
    <property type="evidence" value="ECO:0007669"/>
    <property type="project" value="UniProtKB-UniRule"/>
</dbReference>
<dbReference type="GO" id="GO:0009073">
    <property type="term" value="P:aromatic amino acid family biosynthetic process"/>
    <property type="evidence" value="ECO:0007669"/>
    <property type="project" value="UniProtKB-KW"/>
</dbReference>
<dbReference type="InterPro" id="IPR046346">
    <property type="entry name" value="Aminoacid_DH-like_N_sf"/>
</dbReference>
<dbReference type="Proteomes" id="UP000229498">
    <property type="component" value="Unassembled WGS sequence"/>
</dbReference>
<evidence type="ECO:0000256" key="7">
    <source>
        <dbReference type="ARBA" id="ARBA00049442"/>
    </source>
</evidence>
<evidence type="ECO:0000256" key="1">
    <source>
        <dbReference type="ARBA" id="ARBA00004871"/>
    </source>
</evidence>
<comment type="caution">
    <text evidence="12">The sequence shown here is derived from an EMBL/GenBank/DDBJ whole genome shotgun (WGS) entry which is preliminary data.</text>
</comment>
<dbReference type="GO" id="GO:0008652">
    <property type="term" value="P:amino acid biosynthetic process"/>
    <property type="evidence" value="ECO:0007669"/>
    <property type="project" value="UniProtKB-KW"/>
</dbReference>
<evidence type="ECO:0000256" key="4">
    <source>
        <dbReference type="ARBA" id="ARBA00022857"/>
    </source>
</evidence>
<feature type="binding site" evidence="8">
    <location>
        <position position="224"/>
    </location>
    <ligand>
        <name>NADP(+)</name>
        <dbReference type="ChEBI" id="CHEBI:58349"/>
    </ligand>
</feature>
<keyword evidence="5 8" id="KW-0560">Oxidoreductase</keyword>
<keyword evidence="6 8" id="KW-0057">Aromatic amino acid biosynthesis</keyword>
<keyword evidence="13" id="KW-1185">Reference proteome</keyword>
<reference evidence="12 13" key="1">
    <citation type="submission" date="2017-11" db="EMBL/GenBank/DDBJ databases">
        <title>Draft genome sequence of Rhizobiales bacterium SY3-13.</title>
        <authorList>
            <person name="Sun C."/>
        </authorList>
    </citation>
    <scope>NUCLEOTIDE SEQUENCE [LARGE SCALE GENOMIC DNA]</scope>
    <source>
        <strain evidence="12 13">SY3-13</strain>
    </source>
</reference>
<keyword evidence="4 8" id="KW-0521">NADP</keyword>
<dbReference type="InterPro" id="IPR036291">
    <property type="entry name" value="NAD(P)-bd_dom_sf"/>
</dbReference>
<dbReference type="PANTHER" id="PTHR21089:SF1">
    <property type="entry name" value="BIFUNCTIONAL 3-DEHYDROQUINATE DEHYDRATASE_SHIKIMATE DEHYDROGENASE, CHLOROPLASTIC"/>
    <property type="match status" value="1"/>
</dbReference>
<dbReference type="InterPro" id="IPR022893">
    <property type="entry name" value="Shikimate_DH_fam"/>
</dbReference>
<evidence type="ECO:0000259" key="10">
    <source>
        <dbReference type="Pfam" id="PF08501"/>
    </source>
</evidence>
<comment type="subunit">
    <text evidence="8">Homodimer.</text>
</comment>
<dbReference type="Gene3D" id="3.40.50.10860">
    <property type="entry name" value="Leucine Dehydrogenase, chain A, domain 1"/>
    <property type="match status" value="1"/>
</dbReference>
<dbReference type="SUPFAM" id="SSF53223">
    <property type="entry name" value="Aminoacid dehydrogenase-like, N-terminal domain"/>
    <property type="match status" value="1"/>
</dbReference>
<dbReference type="InterPro" id="IPR011342">
    <property type="entry name" value="Shikimate_DH"/>
</dbReference>